<dbReference type="InterPro" id="IPR016181">
    <property type="entry name" value="Acyl_CoA_acyltransferase"/>
</dbReference>
<dbReference type="EMBL" id="FQZG01000072">
    <property type="protein sequence ID" value="SHJ71337.1"/>
    <property type="molecule type" value="Genomic_DNA"/>
</dbReference>
<proteinExistence type="predicted"/>
<dbReference type="PANTHER" id="PTHR37817:SF1">
    <property type="entry name" value="N-ACETYLTRANSFERASE EIS"/>
    <property type="match status" value="1"/>
</dbReference>
<evidence type="ECO:0000259" key="2">
    <source>
        <dbReference type="Pfam" id="PF17668"/>
    </source>
</evidence>
<feature type="domain" description="Enhanced intracellular survival protein" evidence="1">
    <location>
        <begin position="320"/>
        <end position="413"/>
    </location>
</feature>
<dbReference type="Proteomes" id="UP000184512">
    <property type="component" value="Unassembled WGS sequence"/>
</dbReference>
<dbReference type="Gene3D" id="3.30.1050.10">
    <property type="entry name" value="SCP2 sterol-binding domain"/>
    <property type="match status" value="1"/>
</dbReference>
<feature type="domain" description="Eis-like acetyltransferase" evidence="2">
    <location>
        <begin position="221"/>
        <end position="316"/>
    </location>
</feature>
<dbReference type="GO" id="GO:0034069">
    <property type="term" value="F:aminoglycoside N-acetyltransferase activity"/>
    <property type="evidence" value="ECO:0007669"/>
    <property type="project" value="TreeGrafter"/>
</dbReference>
<reference evidence="3 4" key="1">
    <citation type="submission" date="2016-11" db="EMBL/GenBank/DDBJ databases">
        <authorList>
            <person name="Jaros S."/>
            <person name="Januszkiewicz K."/>
            <person name="Wedrychowicz H."/>
        </authorList>
    </citation>
    <scope>NUCLEOTIDE SEQUENCE [LARGE SCALE GENOMIC DNA]</scope>
    <source>
        <strain evidence="3 4">DSM 12906</strain>
    </source>
</reference>
<dbReference type="InterPro" id="IPR041380">
    <property type="entry name" value="Acetyltransf_17"/>
</dbReference>
<dbReference type="Pfam" id="PF13527">
    <property type="entry name" value="Acetyltransf_9"/>
    <property type="match status" value="1"/>
</dbReference>
<protein>
    <submittedName>
        <fullName evidence="3">Predicted acetyltransferase</fullName>
    </submittedName>
</protein>
<dbReference type="SUPFAM" id="SSF55718">
    <property type="entry name" value="SCP-like"/>
    <property type="match status" value="1"/>
</dbReference>
<dbReference type="Pfam" id="PF17668">
    <property type="entry name" value="Acetyltransf_17"/>
    <property type="match status" value="1"/>
</dbReference>
<evidence type="ECO:0000259" key="1">
    <source>
        <dbReference type="Pfam" id="PF13530"/>
    </source>
</evidence>
<keyword evidence="3" id="KW-0808">Transferase</keyword>
<dbReference type="InterPro" id="IPR036527">
    <property type="entry name" value="SCP2_sterol-bd_dom_sf"/>
</dbReference>
<dbReference type="RefSeq" id="WP_073189941.1">
    <property type="nucleotide sequence ID" value="NZ_FQZG01000072.1"/>
</dbReference>
<dbReference type="Gene3D" id="3.40.630.30">
    <property type="match status" value="2"/>
</dbReference>
<name>A0A1M6LJF7_9ACTN</name>
<gene>
    <name evidence="3" type="ORF">SAMN02745244_03091</name>
</gene>
<dbReference type="OrthoDB" id="8399956at2"/>
<dbReference type="PANTHER" id="PTHR37817">
    <property type="entry name" value="N-ACETYLTRANSFERASE EIS"/>
    <property type="match status" value="1"/>
</dbReference>
<keyword evidence="4" id="KW-1185">Reference proteome</keyword>
<sequence>MEQRYRYEVLPLDTPDGDPHWEAYANIFRTVFLEDRVSPEGIAVFRQHRRDDQAVLGMVTADGPGLEGRVPIAGFNATPSTVNDGHGPRPALIVNTVGVLPSHRRRGLLNEMMRRQLDLARAERIPIAVLTASEATIYGRFGFGPASRWQSLEIDTGRFGFRAGVEVAGGAVEFVAPSFLGADWDRLVEAHQARHRGTVGHTKADRLIDTGAWDPAAGGPSKTLRAVAHFDVDGSMDGFALFRFKGWDEHPKAQVLKVCAPEIAVERALWRALTGMDLVQTLVFHGSSPSDPLPLSLLDARAVKVKGVGDSVWLRILDLPDAVAGRAFDADGELVLQVDDAMGYAAGTWRLTVSGGVGSCLPTDSEPDVRLAVDTLALLWHGDRGAGEVARAGLIGGTDRAVAAMGRLFRWDEPTANLASF</sequence>
<evidence type="ECO:0000313" key="4">
    <source>
        <dbReference type="Proteomes" id="UP000184512"/>
    </source>
</evidence>
<dbReference type="SUPFAM" id="SSF55729">
    <property type="entry name" value="Acyl-CoA N-acyltransferases (Nat)"/>
    <property type="match status" value="1"/>
</dbReference>
<dbReference type="STRING" id="1123357.SAMN02745244_03091"/>
<organism evidence="3 4">
    <name type="scientific">Tessaracoccus bendigoensis DSM 12906</name>
    <dbReference type="NCBI Taxonomy" id="1123357"/>
    <lineage>
        <taxon>Bacteria</taxon>
        <taxon>Bacillati</taxon>
        <taxon>Actinomycetota</taxon>
        <taxon>Actinomycetes</taxon>
        <taxon>Propionibacteriales</taxon>
        <taxon>Propionibacteriaceae</taxon>
        <taxon>Tessaracoccus</taxon>
    </lineage>
</organism>
<dbReference type="AlphaFoldDB" id="A0A1M6LJF7"/>
<dbReference type="Pfam" id="PF13530">
    <property type="entry name" value="SCP2_2"/>
    <property type="match status" value="1"/>
</dbReference>
<accession>A0A1M6LJF7</accession>
<dbReference type="InterPro" id="IPR051554">
    <property type="entry name" value="Acetyltransferase_Eis"/>
</dbReference>
<dbReference type="GO" id="GO:0030649">
    <property type="term" value="P:aminoglycoside antibiotic catabolic process"/>
    <property type="evidence" value="ECO:0007669"/>
    <property type="project" value="TreeGrafter"/>
</dbReference>
<dbReference type="InterPro" id="IPR025559">
    <property type="entry name" value="Eis_dom"/>
</dbReference>
<evidence type="ECO:0000313" key="3">
    <source>
        <dbReference type="EMBL" id="SHJ71337.1"/>
    </source>
</evidence>